<proteinExistence type="predicted"/>
<dbReference type="SUPFAM" id="SSF52980">
    <property type="entry name" value="Restriction endonuclease-like"/>
    <property type="match status" value="1"/>
</dbReference>
<dbReference type="SUPFAM" id="SSF52540">
    <property type="entry name" value="P-loop containing nucleoside triphosphate hydrolases"/>
    <property type="match status" value="1"/>
</dbReference>
<dbReference type="GO" id="GO:0004386">
    <property type="term" value="F:helicase activity"/>
    <property type="evidence" value="ECO:0007669"/>
    <property type="project" value="UniProtKB-KW"/>
</dbReference>
<reference evidence="2 3" key="1">
    <citation type="journal article" date="2016" name="Front. Microbiol.">
        <title>Fuerstia marisgermanicae gen. nov., sp. nov., an Unusual Member of the Phylum Planctomycetes from the German Wadden Sea.</title>
        <authorList>
            <person name="Kohn T."/>
            <person name="Heuer A."/>
            <person name="Jogler M."/>
            <person name="Vollmers J."/>
            <person name="Boedeker C."/>
            <person name="Bunk B."/>
            <person name="Rast P."/>
            <person name="Borchert D."/>
            <person name="Glockner I."/>
            <person name="Freese H.M."/>
            <person name="Klenk H.P."/>
            <person name="Overmann J."/>
            <person name="Kaster A.K."/>
            <person name="Rohde M."/>
            <person name="Wiegand S."/>
            <person name="Jogler C."/>
        </authorList>
    </citation>
    <scope>NUCLEOTIDE SEQUENCE [LARGE SCALE GENOMIC DNA]</scope>
    <source>
        <strain evidence="2 3">NH11</strain>
    </source>
</reference>
<protein>
    <submittedName>
        <fullName evidence="2">ATP-dependent helicase/deoxyribonuclease subunit B</fullName>
        <ecNumber evidence="2">3.1.-.-</ecNumber>
    </submittedName>
</protein>
<dbReference type="AlphaFoldDB" id="A0A1P8WGH0"/>
<dbReference type="InterPro" id="IPR011335">
    <property type="entry name" value="Restrct_endonuc-II-like"/>
</dbReference>
<dbReference type="EC" id="3.1.-.-" evidence="2"/>
<dbReference type="STRING" id="1891926.Fuma_02787"/>
<dbReference type="InterPro" id="IPR011604">
    <property type="entry name" value="PDDEXK-like_dom_sf"/>
</dbReference>
<keyword evidence="2" id="KW-0067">ATP-binding</keyword>
<dbReference type="Gene3D" id="3.90.320.10">
    <property type="match status" value="1"/>
</dbReference>
<dbReference type="EMBL" id="CP017641">
    <property type="protein sequence ID" value="APZ93171.1"/>
    <property type="molecule type" value="Genomic_DNA"/>
</dbReference>
<dbReference type="RefSeq" id="WP_077024677.1">
    <property type="nucleotide sequence ID" value="NZ_CP017641.1"/>
</dbReference>
<sequence>MAVTRRFLDWRQPALPAAAEYLISTYAMLETVDLSGVVVVVPGRRAGRRLLELLVESADRKMLRLTPPTIETAGCLPELLYEPKLKFASDLINKFAWTAALRELNDASIRSIIPDPPKSHDISRWLSFGELLWKQHRELAAEGFDFQDVATRGPEVDAFDEAERWEVLRTVQEACLQKLDAVELWDLQSARLFAIKHQECRTDKDIVLVGTSDLNTATCEMLEQVSDRVTALVHAPPKLAKRFDDYGCIVPDAWSNVTIDLDSEKIAVAEGPVDQAEAVVATLAGYQGRYRMDEVTIGMTDERLVPEINRHLAAEGVASRWVVGQQLNESRPYRLLAAVAEFLETKSFDSFASLIRHSDLDAWLFRQPVEVVEDEIPADAFEPDSDIAMPATVHQSTEWLRQLDDYFNRHLPSVPGDWIFTEAKRAEVNRIQHVHQCISSLLETLSEKKRPLSEWVQPLNSLLLTVYGDVEFDLEATDDSCTLAACTKIHDLLLTHSDIPPSLIPTVESAQAIRLLLKELTNESVPPPPNDEAVELLGWLELPLDDSPALVVTMFNEGYVPSSLNSDAFLPNELRRHLGLLDNRRRYARDAYAMSVLAASRSDLQLIVGRRDMRGDPLRPSRLLFAAQPTEIAQRILTCFGDVDAAEAMQPTSSAESNDGNGFTVPRPVPLQSPIERIGVTSFRTYLACPYRFYLRHALYLKDVDDSASELDALMFGNLMHEVLNRFGHSRAAASLDVNDIRSELNAQLLATVNDMFGKERVAAVDVQVMQIQARLSAFAEWQANWAAEGWRIQYSEASFRDKGVKLELDDGRTVELDGRIDRIDRLGSSNQYVIFDYKSSENVRPPRAAHQKKDEWVDLQLPLYRHLVKGLGLKGDIKLGYIVLPKDTKEVKSLMADWTDEELKDADAKAIEVATKILDEQFWPPADVNPMFFQEFAAICQDNVFDREVIA</sequence>
<feature type="domain" description="PD-(D/E)XK endonuclease-like" evidence="1">
    <location>
        <begin position="680"/>
        <end position="925"/>
    </location>
</feature>
<dbReference type="InterPro" id="IPR027417">
    <property type="entry name" value="P-loop_NTPase"/>
</dbReference>
<dbReference type="OrthoDB" id="5487982at2"/>
<gene>
    <name evidence="2" type="primary">addB</name>
    <name evidence="2" type="ORF">Fuma_02787</name>
</gene>
<dbReference type="Proteomes" id="UP000187735">
    <property type="component" value="Chromosome"/>
</dbReference>
<dbReference type="InterPro" id="IPR038726">
    <property type="entry name" value="PDDEXK_AddAB-type"/>
</dbReference>
<name>A0A1P8WGH0_9PLAN</name>
<dbReference type="KEGG" id="fmr:Fuma_02787"/>
<organism evidence="2 3">
    <name type="scientific">Fuerstiella marisgermanici</name>
    <dbReference type="NCBI Taxonomy" id="1891926"/>
    <lineage>
        <taxon>Bacteria</taxon>
        <taxon>Pseudomonadati</taxon>
        <taxon>Planctomycetota</taxon>
        <taxon>Planctomycetia</taxon>
        <taxon>Planctomycetales</taxon>
        <taxon>Planctomycetaceae</taxon>
        <taxon>Fuerstiella</taxon>
    </lineage>
</organism>
<keyword evidence="2" id="KW-0378">Hydrolase</keyword>
<keyword evidence="2" id="KW-0547">Nucleotide-binding</keyword>
<accession>A0A1P8WGH0</accession>
<evidence type="ECO:0000259" key="1">
    <source>
        <dbReference type="Pfam" id="PF12705"/>
    </source>
</evidence>
<keyword evidence="3" id="KW-1185">Reference proteome</keyword>
<keyword evidence="2" id="KW-0347">Helicase</keyword>
<evidence type="ECO:0000313" key="2">
    <source>
        <dbReference type="EMBL" id="APZ93171.1"/>
    </source>
</evidence>
<evidence type="ECO:0000313" key="3">
    <source>
        <dbReference type="Proteomes" id="UP000187735"/>
    </source>
</evidence>
<dbReference type="GO" id="GO:0016787">
    <property type="term" value="F:hydrolase activity"/>
    <property type="evidence" value="ECO:0007669"/>
    <property type="project" value="UniProtKB-KW"/>
</dbReference>
<dbReference type="Pfam" id="PF12705">
    <property type="entry name" value="PDDEXK_1"/>
    <property type="match status" value="1"/>
</dbReference>